<keyword evidence="11" id="KW-1185">Reference proteome</keyword>
<dbReference type="InterPro" id="IPR014777">
    <property type="entry name" value="4pyrrole_Mease_sub1"/>
</dbReference>
<keyword evidence="2" id="KW-0169">Cobalamin biosynthesis</keyword>
<dbReference type="UniPathway" id="UPA00148"/>
<name>A0A8J3NR65_9ACTN</name>
<dbReference type="Pfam" id="PF01890">
    <property type="entry name" value="CbiG_C"/>
    <property type="match status" value="1"/>
</dbReference>
<evidence type="ECO:0000256" key="4">
    <source>
        <dbReference type="ARBA" id="ARBA00022679"/>
    </source>
</evidence>
<sequence length="665" mass="66492">MTIGLIWATAAGRAAAQRLAATWPGECTLHEGRVRDQLTRAWSDSETIVAFLATGATVRLLAPLLTASDAGQGRPGPQFQGNCSSGCSDSRNFLESAADLASGGTAQVEAVGGVGDAPGAAGGKHTQPGVVCVDEAGRWAVALLGGHGGGANVLAARVSEVLGAAPVVTTGTDATGLPGLDMLGFAVANPEAVAPVSRALLDGEPVHLRSDQVWPLPALPGNLGDHPAAARAVLITDRLVPTGLPARDVPPGVDGPADVGPGDAGPGGGVSATASGADTGGGAAARSVLVLRPPSLVLGIGASRGVSEGEIAELVARVLDEAGLAAESVCAVATADVKADEAGLVAYAASGGLPLLTFSAAELAAVPVPNPSEVVRAAVGTPSVAEAAALLAARARGREAALVAGKTASAMATVAVARLVPAGRLAVIGLGPGAADLRTPRATAQLRASSVVVGLDQYVDQVRHLLRPGTRIVDSALGAEEERARSAVELARQGHAVALIGSGDAGVYAMASPALEFAGDDIEVTAVPGVTAALAASSLLGAPLGHDHVYLSLSDLHTPWEVIERRLEAAARADLVVCLYNPRSARRTRQLPAALAILGAHRPAGTPIGLVRDASRAGERVALTTLEAVDPAEVDMNTVVIVGASTTRTVAGRMVTPRGYAWMAR</sequence>
<evidence type="ECO:0000256" key="5">
    <source>
        <dbReference type="ARBA" id="ARBA00022691"/>
    </source>
</evidence>
<dbReference type="Gene3D" id="3.30.950.10">
    <property type="entry name" value="Methyltransferase, Cobalt-precorrin-4 Transmethylase, Domain 2"/>
    <property type="match status" value="1"/>
</dbReference>
<evidence type="ECO:0000256" key="2">
    <source>
        <dbReference type="ARBA" id="ARBA00022573"/>
    </source>
</evidence>
<dbReference type="CDD" id="cd11646">
    <property type="entry name" value="Precorrin_3B_C17_MT"/>
    <property type="match status" value="1"/>
</dbReference>
<feature type="domain" description="Cobalamin synthesis G N-terminal" evidence="9">
    <location>
        <begin position="123"/>
        <end position="173"/>
    </location>
</feature>
<dbReference type="AlphaFoldDB" id="A0A8J3NR65"/>
<dbReference type="SUPFAM" id="SSF53790">
    <property type="entry name" value="Tetrapyrrole methylase"/>
    <property type="match status" value="1"/>
</dbReference>
<feature type="region of interest" description="Disordered" evidence="6">
    <location>
        <begin position="244"/>
        <end position="278"/>
    </location>
</feature>
<evidence type="ECO:0000313" key="10">
    <source>
        <dbReference type="EMBL" id="GIF89216.1"/>
    </source>
</evidence>
<dbReference type="Pfam" id="PF11760">
    <property type="entry name" value="CbiG_N"/>
    <property type="match status" value="1"/>
</dbReference>
<keyword evidence="3" id="KW-0489">Methyltransferase</keyword>
<evidence type="ECO:0000259" key="7">
    <source>
        <dbReference type="Pfam" id="PF00590"/>
    </source>
</evidence>
<evidence type="ECO:0000256" key="3">
    <source>
        <dbReference type="ARBA" id="ARBA00022603"/>
    </source>
</evidence>
<dbReference type="EMBL" id="BONG01000013">
    <property type="protein sequence ID" value="GIF89216.1"/>
    <property type="molecule type" value="Genomic_DNA"/>
</dbReference>
<dbReference type="Gene3D" id="3.40.50.11220">
    <property type="match status" value="1"/>
</dbReference>
<dbReference type="GO" id="GO:0009236">
    <property type="term" value="P:cobalamin biosynthetic process"/>
    <property type="evidence" value="ECO:0007669"/>
    <property type="project" value="UniProtKB-UniPathway"/>
</dbReference>
<dbReference type="SUPFAM" id="SSF159664">
    <property type="entry name" value="CobE/GbiG C-terminal domain-like"/>
    <property type="match status" value="1"/>
</dbReference>
<dbReference type="InterPro" id="IPR051810">
    <property type="entry name" value="Precorrin_MeTrfase"/>
</dbReference>
<accession>A0A8J3NR65</accession>
<feature type="compositionally biased region" description="Low complexity" evidence="6">
    <location>
        <begin position="249"/>
        <end position="261"/>
    </location>
</feature>
<dbReference type="InterPro" id="IPR014776">
    <property type="entry name" value="4pyrrole_Mease_sub2"/>
</dbReference>
<dbReference type="Pfam" id="PF00590">
    <property type="entry name" value="TP_methylase"/>
    <property type="match status" value="1"/>
</dbReference>
<dbReference type="NCBIfam" id="TIGR01466">
    <property type="entry name" value="cobJ_cbiH"/>
    <property type="match status" value="1"/>
</dbReference>
<dbReference type="InterPro" id="IPR038029">
    <property type="entry name" value="GbiG_N_sf"/>
</dbReference>
<comment type="caution">
    <text evidence="10">The sequence shown here is derived from an EMBL/GenBank/DDBJ whole genome shotgun (WGS) entry which is preliminary data.</text>
</comment>
<dbReference type="Gene3D" id="3.30.420.180">
    <property type="entry name" value="CobE/GbiG C-terminal domain"/>
    <property type="match status" value="1"/>
</dbReference>
<dbReference type="InterPro" id="IPR035996">
    <property type="entry name" value="4pyrrol_Methylase_sf"/>
</dbReference>
<dbReference type="InterPro" id="IPR036518">
    <property type="entry name" value="CobE/GbiG_C_sf"/>
</dbReference>
<organism evidence="10 11">
    <name type="scientific">Catellatospora chokoriensis</name>
    <dbReference type="NCBI Taxonomy" id="310353"/>
    <lineage>
        <taxon>Bacteria</taxon>
        <taxon>Bacillati</taxon>
        <taxon>Actinomycetota</taxon>
        <taxon>Actinomycetes</taxon>
        <taxon>Micromonosporales</taxon>
        <taxon>Micromonosporaceae</taxon>
        <taxon>Catellatospora</taxon>
    </lineage>
</organism>
<keyword evidence="5" id="KW-0949">S-adenosyl-L-methionine</keyword>
<reference evidence="10 11" key="1">
    <citation type="submission" date="2021-01" db="EMBL/GenBank/DDBJ databases">
        <title>Whole genome shotgun sequence of Catellatospora chokoriensis NBRC 107358.</title>
        <authorList>
            <person name="Komaki H."/>
            <person name="Tamura T."/>
        </authorList>
    </citation>
    <scope>NUCLEOTIDE SEQUENCE [LARGE SCALE GENOMIC DNA]</scope>
    <source>
        <strain evidence="10 11">NBRC 107358</strain>
    </source>
</reference>
<evidence type="ECO:0000259" key="8">
    <source>
        <dbReference type="Pfam" id="PF01890"/>
    </source>
</evidence>
<dbReference type="InterPro" id="IPR021744">
    <property type="entry name" value="CbiG_N"/>
</dbReference>
<evidence type="ECO:0000256" key="1">
    <source>
        <dbReference type="ARBA" id="ARBA00004953"/>
    </source>
</evidence>
<feature type="domain" description="Tetrapyrrole methylase" evidence="7">
    <location>
        <begin position="425"/>
        <end position="629"/>
    </location>
</feature>
<proteinExistence type="predicted"/>
<evidence type="ECO:0000313" key="11">
    <source>
        <dbReference type="Proteomes" id="UP000619293"/>
    </source>
</evidence>
<dbReference type="Gene3D" id="3.40.1010.10">
    <property type="entry name" value="Cobalt-precorrin-4 Transmethylase, Domain 1"/>
    <property type="match status" value="1"/>
</dbReference>
<evidence type="ECO:0000256" key="6">
    <source>
        <dbReference type="SAM" id="MobiDB-lite"/>
    </source>
</evidence>
<evidence type="ECO:0000259" key="9">
    <source>
        <dbReference type="Pfam" id="PF11760"/>
    </source>
</evidence>
<gene>
    <name evidence="10" type="ORF">Cch02nite_26600</name>
</gene>
<dbReference type="PANTHER" id="PTHR47036">
    <property type="entry name" value="COBALT-FACTOR III C(17)-METHYLTRANSFERASE-RELATED"/>
    <property type="match status" value="1"/>
</dbReference>
<protein>
    <submittedName>
        <fullName evidence="10">Precorrin-3B C(17)-methyltransferase</fullName>
    </submittedName>
</protein>
<dbReference type="GO" id="GO:0008168">
    <property type="term" value="F:methyltransferase activity"/>
    <property type="evidence" value="ECO:0007669"/>
    <property type="project" value="UniProtKB-KW"/>
</dbReference>
<dbReference type="InterPro" id="IPR002750">
    <property type="entry name" value="CobE/GbiG_C"/>
</dbReference>
<dbReference type="Proteomes" id="UP000619293">
    <property type="component" value="Unassembled WGS sequence"/>
</dbReference>
<dbReference type="InterPro" id="IPR000878">
    <property type="entry name" value="4pyrrol_Mease"/>
</dbReference>
<feature type="domain" description="CobE/GbiG C-terminal" evidence="8">
    <location>
        <begin position="296"/>
        <end position="417"/>
    </location>
</feature>
<dbReference type="PANTHER" id="PTHR47036:SF1">
    <property type="entry name" value="COBALT-FACTOR III C(17)-METHYLTRANSFERASE-RELATED"/>
    <property type="match status" value="1"/>
</dbReference>
<dbReference type="RefSeq" id="WP_191840620.1">
    <property type="nucleotide sequence ID" value="NZ_BAAALB010000011.1"/>
</dbReference>
<keyword evidence="4" id="KW-0808">Transferase</keyword>
<dbReference type="SUPFAM" id="SSF159672">
    <property type="entry name" value="CbiG N-terminal domain-like"/>
    <property type="match status" value="2"/>
</dbReference>
<comment type="pathway">
    <text evidence="1">Cofactor biosynthesis; adenosylcobalamin biosynthesis.</text>
</comment>
<dbReference type="GO" id="GO:0032259">
    <property type="term" value="P:methylation"/>
    <property type="evidence" value="ECO:0007669"/>
    <property type="project" value="UniProtKB-KW"/>
</dbReference>
<dbReference type="InterPro" id="IPR006363">
    <property type="entry name" value="Cbl_synth_CobJ/CibH_dom"/>
</dbReference>